<proteinExistence type="predicted"/>
<reference evidence="2" key="2">
    <citation type="submission" date="2015-01" db="EMBL/GenBank/DDBJ databases">
        <title>Evolutionary Origins and Diversification of the Mycorrhizal Mutualists.</title>
        <authorList>
            <consortium name="DOE Joint Genome Institute"/>
            <consortium name="Mycorrhizal Genomics Consortium"/>
            <person name="Kohler A."/>
            <person name="Kuo A."/>
            <person name="Nagy L.G."/>
            <person name="Floudas D."/>
            <person name="Copeland A."/>
            <person name="Barry K.W."/>
            <person name="Cichocki N."/>
            <person name="Veneault-Fourrey C."/>
            <person name="LaButti K."/>
            <person name="Lindquist E.A."/>
            <person name="Lipzen A."/>
            <person name="Lundell T."/>
            <person name="Morin E."/>
            <person name="Murat C."/>
            <person name="Riley R."/>
            <person name="Ohm R."/>
            <person name="Sun H."/>
            <person name="Tunlid A."/>
            <person name="Henrissat B."/>
            <person name="Grigoriev I.V."/>
            <person name="Hibbett D.S."/>
            <person name="Martin F."/>
        </authorList>
    </citation>
    <scope>NUCLEOTIDE SEQUENCE [LARGE SCALE GENOMIC DNA]</scope>
    <source>
        <strain evidence="2">h7</strain>
    </source>
</reference>
<dbReference type="InterPro" id="IPR011990">
    <property type="entry name" value="TPR-like_helical_dom_sf"/>
</dbReference>
<evidence type="ECO:0000313" key="1">
    <source>
        <dbReference type="EMBL" id="KIM46889.1"/>
    </source>
</evidence>
<organism evidence="1 2">
    <name type="scientific">Hebeloma cylindrosporum</name>
    <dbReference type="NCBI Taxonomy" id="76867"/>
    <lineage>
        <taxon>Eukaryota</taxon>
        <taxon>Fungi</taxon>
        <taxon>Dikarya</taxon>
        <taxon>Basidiomycota</taxon>
        <taxon>Agaricomycotina</taxon>
        <taxon>Agaricomycetes</taxon>
        <taxon>Agaricomycetidae</taxon>
        <taxon>Agaricales</taxon>
        <taxon>Agaricineae</taxon>
        <taxon>Hymenogastraceae</taxon>
        <taxon>Hebeloma</taxon>
    </lineage>
</organism>
<evidence type="ECO:0000313" key="2">
    <source>
        <dbReference type="Proteomes" id="UP000053424"/>
    </source>
</evidence>
<sequence>MEKVELEMAMLGIGMALRPDPLTRRLEFTDILHYLTNHPEDPNVQRFFSLSLKHDVRDEERRMTTDERPADKFKLPKPVRKVPEGPPQKSFQIFCFVREGPGTPSNGGENSRYAEEFIGTPTAKQIEDYLKKCMACPVEGFPPQIPENVCFSNNLMQYATALRPFLSTLPMRYVFEPVELRELFLEEGYAEGAQMFRRSIEMATSVKERGNEAFANHDRVAAVALYEAAVEDVEKLLLKGMSHEEDRKLEAKSLLAVCWANCAAARMLEIPGYGCDLEGAKANAESAIAADPGYAKGYIRLSRAHELLGNMSAAKDALARGLRQKGLKNNFGLADHLILLQTNKKGLPPEKGDFQRWFKNVIEDLGSDLGGAWKMRCRMHGVQVGVAV</sequence>
<dbReference type="SUPFAM" id="SSF48452">
    <property type="entry name" value="TPR-like"/>
    <property type="match status" value="1"/>
</dbReference>
<dbReference type="Gene3D" id="1.25.40.10">
    <property type="entry name" value="Tetratricopeptide repeat domain"/>
    <property type="match status" value="1"/>
</dbReference>
<dbReference type="AlphaFoldDB" id="A0A0C3CS29"/>
<dbReference type="Proteomes" id="UP000053424">
    <property type="component" value="Unassembled WGS sequence"/>
</dbReference>
<dbReference type="OrthoDB" id="2942533at2759"/>
<protein>
    <submittedName>
        <fullName evidence="1">Uncharacterized protein</fullName>
    </submittedName>
</protein>
<name>A0A0C3CS29_HEBCY</name>
<accession>A0A0C3CS29</accession>
<dbReference type="EMBL" id="KN831770">
    <property type="protein sequence ID" value="KIM46889.1"/>
    <property type="molecule type" value="Genomic_DNA"/>
</dbReference>
<reference evidence="1 2" key="1">
    <citation type="submission" date="2014-04" db="EMBL/GenBank/DDBJ databases">
        <authorList>
            <consortium name="DOE Joint Genome Institute"/>
            <person name="Kuo A."/>
            <person name="Gay G."/>
            <person name="Dore J."/>
            <person name="Kohler A."/>
            <person name="Nagy L.G."/>
            <person name="Floudas D."/>
            <person name="Copeland A."/>
            <person name="Barry K.W."/>
            <person name="Cichocki N."/>
            <person name="Veneault-Fourrey C."/>
            <person name="LaButti K."/>
            <person name="Lindquist E.A."/>
            <person name="Lipzen A."/>
            <person name="Lundell T."/>
            <person name="Morin E."/>
            <person name="Murat C."/>
            <person name="Sun H."/>
            <person name="Tunlid A."/>
            <person name="Henrissat B."/>
            <person name="Grigoriev I.V."/>
            <person name="Hibbett D.S."/>
            <person name="Martin F."/>
            <person name="Nordberg H.P."/>
            <person name="Cantor M.N."/>
            <person name="Hua S.X."/>
        </authorList>
    </citation>
    <scope>NUCLEOTIDE SEQUENCE [LARGE SCALE GENOMIC DNA]</scope>
    <source>
        <strain evidence="2">h7</strain>
    </source>
</reference>
<dbReference type="HOGENOM" id="CLU_058859_0_0_1"/>
<keyword evidence="2" id="KW-1185">Reference proteome</keyword>
<gene>
    <name evidence="1" type="ORF">M413DRAFT_440461</name>
</gene>